<reference evidence="2" key="1">
    <citation type="journal article" date="2023" name="G3 (Bethesda)">
        <title>Genome assembly and association tests identify interacting loci associated with vigor, precocity, and sex in interspecific pistachio rootstocks.</title>
        <authorList>
            <person name="Palmer W."/>
            <person name="Jacygrad E."/>
            <person name="Sagayaradj S."/>
            <person name="Cavanaugh K."/>
            <person name="Han R."/>
            <person name="Bertier L."/>
            <person name="Beede B."/>
            <person name="Kafkas S."/>
            <person name="Golino D."/>
            <person name="Preece J."/>
            <person name="Michelmore R."/>
        </authorList>
    </citation>
    <scope>NUCLEOTIDE SEQUENCE [LARGE SCALE GENOMIC DNA]</scope>
</reference>
<name>A0ACC1B4K6_9ROSI</name>
<dbReference type="EMBL" id="CM047903">
    <property type="protein sequence ID" value="KAJ0093885.1"/>
    <property type="molecule type" value="Genomic_DNA"/>
</dbReference>
<evidence type="ECO:0000313" key="2">
    <source>
        <dbReference type="Proteomes" id="UP001164250"/>
    </source>
</evidence>
<comment type="caution">
    <text evidence="1">The sequence shown here is derived from an EMBL/GenBank/DDBJ whole genome shotgun (WGS) entry which is preliminary data.</text>
</comment>
<evidence type="ECO:0000313" key="1">
    <source>
        <dbReference type="EMBL" id="KAJ0093885.1"/>
    </source>
</evidence>
<proteinExistence type="predicted"/>
<sequence length="225" mass="26436">MIYTFEFNFCSGFGSNIEAVGTDAIGNFFVLIIIYWAVILFFIRLGQMQVYLQSNTEMLKKRDEKLQETKQSTHFKKLPKNLQNKVMNEKYEQSETRETKAANIENLFDGLSEELRKKMTKKLCKELLRKVEEFRNWDKASVKDLCACLKPVFFSEQTCIIRENDPIQKMIFVVQGKLWIYTSDSNEDSTNDSSNTLLDRQRNDPLNEGYFHYHKKITDDAFKVA</sequence>
<accession>A0ACC1B4K6</accession>
<dbReference type="Proteomes" id="UP001164250">
    <property type="component" value="Chromosome 7"/>
</dbReference>
<protein>
    <submittedName>
        <fullName evidence="1">Uncharacterized protein</fullName>
    </submittedName>
</protein>
<organism evidence="1 2">
    <name type="scientific">Pistacia atlantica</name>
    <dbReference type="NCBI Taxonomy" id="434234"/>
    <lineage>
        <taxon>Eukaryota</taxon>
        <taxon>Viridiplantae</taxon>
        <taxon>Streptophyta</taxon>
        <taxon>Embryophyta</taxon>
        <taxon>Tracheophyta</taxon>
        <taxon>Spermatophyta</taxon>
        <taxon>Magnoliopsida</taxon>
        <taxon>eudicotyledons</taxon>
        <taxon>Gunneridae</taxon>
        <taxon>Pentapetalae</taxon>
        <taxon>rosids</taxon>
        <taxon>malvids</taxon>
        <taxon>Sapindales</taxon>
        <taxon>Anacardiaceae</taxon>
        <taxon>Pistacia</taxon>
    </lineage>
</organism>
<keyword evidence="2" id="KW-1185">Reference proteome</keyword>
<gene>
    <name evidence="1" type="ORF">Patl1_27110</name>
</gene>